<comment type="subcellular location">
    <subcellularLocation>
        <location evidence="1">Cell membrane</location>
        <topology evidence="1">Multi-pass membrane protein</topology>
    </subcellularLocation>
</comment>
<evidence type="ECO:0000256" key="6">
    <source>
        <dbReference type="SAM" id="Phobius"/>
    </source>
</evidence>
<name>A0ABZ0N167_9GAMM</name>
<feature type="transmembrane region" description="Helical" evidence="6">
    <location>
        <begin position="294"/>
        <end position="313"/>
    </location>
</feature>
<feature type="transmembrane region" description="Helical" evidence="6">
    <location>
        <begin position="16"/>
        <end position="39"/>
    </location>
</feature>
<keyword evidence="4 6" id="KW-1133">Transmembrane helix</keyword>
<organism evidence="7 8">
    <name type="scientific">Providencia zhijiangensis</name>
    <dbReference type="NCBI Taxonomy" id="3053982"/>
    <lineage>
        <taxon>Bacteria</taxon>
        <taxon>Pseudomonadati</taxon>
        <taxon>Pseudomonadota</taxon>
        <taxon>Gammaproteobacteria</taxon>
        <taxon>Enterobacterales</taxon>
        <taxon>Morganellaceae</taxon>
        <taxon>Providencia</taxon>
    </lineage>
</organism>
<dbReference type="EMBL" id="CP135990">
    <property type="protein sequence ID" value="WPA92125.1"/>
    <property type="molecule type" value="Genomic_DNA"/>
</dbReference>
<dbReference type="PANTHER" id="PTHR30250:SF11">
    <property type="entry name" value="O-ANTIGEN TRANSPORTER-RELATED"/>
    <property type="match status" value="1"/>
</dbReference>
<keyword evidence="3 6" id="KW-0812">Transmembrane</keyword>
<feature type="transmembrane region" description="Helical" evidence="6">
    <location>
        <begin position="325"/>
        <end position="348"/>
    </location>
</feature>
<feature type="transmembrane region" description="Helical" evidence="6">
    <location>
        <begin position="205"/>
        <end position="236"/>
    </location>
</feature>
<evidence type="ECO:0000256" key="3">
    <source>
        <dbReference type="ARBA" id="ARBA00022692"/>
    </source>
</evidence>
<keyword evidence="2" id="KW-1003">Cell membrane</keyword>
<protein>
    <recommendedName>
        <fullName evidence="9">Membrane protein involved in the export of O-antigen and teichoic acid</fullName>
    </recommendedName>
</protein>
<dbReference type="PANTHER" id="PTHR30250">
    <property type="entry name" value="PST FAMILY PREDICTED COLANIC ACID TRANSPORTER"/>
    <property type="match status" value="1"/>
</dbReference>
<feature type="transmembrane region" description="Helical" evidence="6">
    <location>
        <begin position="181"/>
        <end position="199"/>
    </location>
</feature>
<feature type="transmembrane region" description="Helical" evidence="6">
    <location>
        <begin position="80"/>
        <end position="101"/>
    </location>
</feature>
<feature type="transmembrane region" description="Helical" evidence="6">
    <location>
        <begin position="354"/>
        <end position="374"/>
    </location>
</feature>
<reference evidence="7 8" key="1">
    <citation type="submission" date="2023-09" db="EMBL/GenBank/DDBJ databases">
        <title>Genomic Revisitation and Reclassification of the Genus Providencia.</title>
        <authorList>
            <person name="Dong X."/>
        </authorList>
    </citation>
    <scope>NUCLEOTIDE SEQUENCE [LARGE SCALE GENOMIC DNA]</scope>
    <source>
        <strain evidence="7 8">D4759</strain>
    </source>
</reference>
<feature type="transmembrane region" description="Helical" evidence="6">
    <location>
        <begin position="113"/>
        <end position="132"/>
    </location>
</feature>
<evidence type="ECO:0000313" key="8">
    <source>
        <dbReference type="Proteomes" id="UP001302443"/>
    </source>
</evidence>
<feature type="transmembrane region" description="Helical" evidence="6">
    <location>
        <begin position="256"/>
        <end position="282"/>
    </location>
</feature>
<proteinExistence type="predicted"/>
<dbReference type="InterPro" id="IPR050833">
    <property type="entry name" value="Poly_Biosynth_Transport"/>
</dbReference>
<evidence type="ECO:0000256" key="4">
    <source>
        <dbReference type="ARBA" id="ARBA00022989"/>
    </source>
</evidence>
<dbReference type="RefSeq" id="WP_318626662.1">
    <property type="nucleotide sequence ID" value="NZ_CP135990.1"/>
</dbReference>
<evidence type="ECO:0000256" key="2">
    <source>
        <dbReference type="ARBA" id="ARBA00022475"/>
    </source>
</evidence>
<gene>
    <name evidence="7" type="ORF">QS795_017035</name>
</gene>
<evidence type="ECO:0000313" key="7">
    <source>
        <dbReference type="EMBL" id="WPA92125.1"/>
    </source>
</evidence>
<accession>A0ABZ0N167</accession>
<feature type="transmembrane region" description="Helical" evidence="6">
    <location>
        <begin position="51"/>
        <end position="74"/>
    </location>
</feature>
<feature type="transmembrane region" description="Helical" evidence="6">
    <location>
        <begin position="138"/>
        <end position="160"/>
    </location>
</feature>
<evidence type="ECO:0000256" key="1">
    <source>
        <dbReference type="ARBA" id="ARBA00004651"/>
    </source>
</evidence>
<evidence type="ECO:0008006" key="9">
    <source>
        <dbReference type="Google" id="ProtNLM"/>
    </source>
</evidence>
<keyword evidence="8" id="KW-1185">Reference proteome</keyword>
<sequence length="379" mass="43531">MIYLSKEYGLDVIGKYGIIISSISFIVYLSGAELYSVLIPRYGKNIKKDNFYFSNQLCFSVLSCLIIFTCSILFIEKDFYLFTIFLVALVEVISQEIYRLLLINGKAFASNVLEFIKSGSWAFFSLICIYIYSFNDPLFLILVSWFIFDVIGVVIFLKYLKSKQGLIFSYHHIRFNFLRNCIPHAIPLFSGAILIRITVTLDKLILSYFTSLANVGVYTFFVSISNAFQAIIDAGYVSRIYKSVILSSLNNNMRDFLITLARVLFICIISIIPLSISSYLFFMEFNFNEYKENIALLILILLSATFFSVNNIIKLFLSSMKKTKPIFISSLISFIAFIAPCFFLSLHLFPANTLMSFCLIFSSLTYMITSLIFIKRYSK</sequence>
<evidence type="ECO:0000256" key="5">
    <source>
        <dbReference type="ARBA" id="ARBA00023136"/>
    </source>
</evidence>
<dbReference type="Proteomes" id="UP001302443">
    <property type="component" value="Chromosome"/>
</dbReference>
<keyword evidence="5 6" id="KW-0472">Membrane</keyword>